<dbReference type="InterPro" id="IPR051159">
    <property type="entry name" value="Hexapeptide_acetyltransf"/>
</dbReference>
<feature type="domain" description="Maltose/galactoside acetyltransferase" evidence="5">
    <location>
        <begin position="9"/>
        <end position="62"/>
    </location>
</feature>
<protein>
    <submittedName>
        <fullName evidence="6">Maltose O-acetyltransferase</fullName>
        <ecNumber evidence="6">2.3.1.79</ecNumber>
    </submittedName>
</protein>
<sequence>MTDDTRTNRERMLAGDPYVVDEELAADLTRASRLAHQYNEAYGRDPESARPILEKLLGSIAADAYVRAPLTVDYGAHITIGPGTFVNSGLTALDVAPITIGADVQIGPQVQLLTPKHPIDPEQRRRKLEWAEPIVIGDNVWLGGGVIVLGGVTIGENSVIGAGAVVTRDVPPNVVAVGNPARVLREIPGS</sequence>
<dbReference type="CDD" id="cd03357">
    <property type="entry name" value="LbH_MAT_GAT"/>
    <property type="match status" value="1"/>
</dbReference>
<dbReference type="Gene3D" id="2.160.10.10">
    <property type="entry name" value="Hexapeptide repeat proteins"/>
    <property type="match status" value="1"/>
</dbReference>
<evidence type="ECO:0000256" key="2">
    <source>
        <dbReference type="ARBA" id="ARBA00022679"/>
    </source>
</evidence>
<proteinExistence type="inferred from homology"/>
<organism evidence="6 7">
    <name type="scientific">Thermocatellispora tengchongensis</name>
    <dbReference type="NCBI Taxonomy" id="1073253"/>
    <lineage>
        <taxon>Bacteria</taxon>
        <taxon>Bacillati</taxon>
        <taxon>Actinomycetota</taxon>
        <taxon>Actinomycetes</taxon>
        <taxon>Streptosporangiales</taxon>
        <taxon>Streptosporangiaceae</taxon>
        <taxon>Thermocatellispora</taxon>
    </lineage>
</organism>
<dbReference type="PANTHER" id="PTHR23416">
    <property type="entry name" value="SIALIC ACID SYNTHASE-RELATED"/>
    <property type="match status" value="1"/>
</dbReference>
<dbReference type="Proteomes" id="UP000578449">
    <property type="component" value="Unassembled WGS sequence"/>
</dbReference>
<dbReference type="InterPro" id="IPR001451">
    <property type="entry name" value="Hexapep"/>
</dbReference>
<evidence type="ECO:0000313" key="6">
    <source>
        <dbReference type="EMBL" id="MBB5138592.1"/>
    </source>
</evidence>
<dbReference type="EC" id="2.3.1.79" evidence="6"/>
<dbReference type="SUPFAM" id="SSF51161">
    <property type="entry name" value="Trimeric LpxA-like enzymes"/>
    <property type="match status" value="1"/>
</dbReference>
<gene>
    <name evidence="6" type="ORF">HNP84_008346</name>
</gene>
<dbReference type="FunFam" id="2.160.10.10:FF:000025">
    <property type="entry name" value="Hexapeptide-repeat containing-acetyltransferase"/>
    <property type="match status" value="1"/>
</dbReference>
<evidence type="ECO:0000256" key="4">
    <source>
        <dbReference type="ARBA" id="ARBA00023315"/>
    </source>
</evidence>
<comment type="similarity">
    <text evidence="1">Belongs to the transferase hexapeptide repeat family.</text>
</comment>
<keyword evidence="7" id="KW-1185">Reference proteome</keyword>
<evidence type="ECO:0000259" key="5">
    <source>
        <dbReference type="SMART" id="SM01266"/>
    </source>
</evidence>
<dbReference type="PANTHER" id="PTHR23416:SF23">
    <property type="entry name" value="ACETYLTRANSFERASE C18B11.09C-RELATED"/>
    <property type="match status" value="1"/>
</dbReference>
<reference evidence="6 7" key="1">
    <citation type="submission" date="2020-08" db="EMBL/GenBank/DDBJ databases">
        <title>Genomic Encyclopedia of Type Strains, Phase IV (KMG-IV): sequencing the most valuable type-strain genomes for metagenomic binning, comparative biology and taxonomic classification.</title>
        <authorList>
            <person name="Goeker M."/>
        </authorList>
    </citation>
    <scope>NUCLEOTIDE SEQUENCE [LARGE SCALE GENOMIC DNA]</scope>
    <source>
        <strain evidence="6 7">DSM 45615</strain>
    </source>
</reference>
<dbReference type="Pfam" id="PF00132">
    <property type="entry name" value="Hexapep"/>
    <property type="match status" value="1"/>
</dbReference>
<dbReference type="GO" id="GO:0005829">
    <property type="term" value="C:cytosol"/>
    <property type="evidence" value="ECO:0007669"/>
    <property type="project" value="TreeGrafter"/>
</dbReference>
<dbReference type="Pfam" id="PF12464">
    <property type="entry name" value="Mac"/>
    <property type="match status" value="1"/>
</dbReference>
<keyword evidence="3" id="KW-0677">Repeat</keyword>
<evidence type="ECO:0000256" key="1">
    <source>
        <dbReference type="ARBA" id="ARBA00007274"/>
    </source>
</evidence>
<evidence type="ECO:0000256" key="3">
    <source>
        <dbReference type="ARBA" id="ARBA00022737"/>
    </source>
</evidence>
<dbReference type="SMART" id="SM01266">
    <property type="entry name" value="Mac"/>
    <property type="match status" value="1"/>
</dbReference>
<dbReference type="AlphaFoldDB" id="A0A840PHH7"/>
<keyword evidence="2 6" id="KW-0808">Transferase</keyword>
<accession>A0A840PHH7</accession>
<dbReference type="InterPro" id="IPR024688">
    <property type="entry name" value="Mac_dom"/>
</dbReference>
<evidence type="ECO:0000313" key="7">
    <source>
        <dbReference type="Proteomes" id="UP000578449"/>
    </source>
</evidence>
<keyword evidence="4 6" id="KW-0012">Acyltransferase</keyword>
<dbReference type="EMBL" id="JACHGN010000024">
    <property type="protein sequence ID" value="MBB5138592.1"/>
    <property type="molecule type" value="Genomic_DNA"/>
</dbReference>
<dbReference type="InterPro" id="IPR011004">
    <property type="entry name" value="Trimer_LpxA-like_sf"/>
</dbReference>
<name>A0A840PHH7_9ACTN</name>
<comment type="caution">
    <text evidence="6">The sequence shown here is derived from an EMBL/GenBank/DDBJ whole genome shotgun (WGS) entry which is preliminary data.</text>
</comment>
<dbReference type="PROSITE" id="PS00101">
    <property type="entry name" value="HEXAPEP_TRANSFERASES"/>
    <property type="match status" value="1"/>
</dbReference>
<dbReference type="GO" id="GO:0008925">
    <property type="term" value="F:maltose O-acetyltransferase activity"/>
    <property type="evidence" value="ECO:0007669"/>
    <property type="project" value="UniProtKB-EC"/>
</dbReference>
<dbReference type="InterPro" id="IPR018357">
    <property type="entry name" value="Hexapep_transf_CS"/>
</dbReference>